<dbReference type="EMBL" id="BEGY01000011">
    <property type="protein sequence ID" value="GAX75276.1"/>
    <property type="molecule type" value="Genomic_DNA"/>
</dbReference>
<evidence type="ECO:0000313" key="6">
    <source>
        <dbReference type="EMBL" id="GAX75276.1"/>
    </source>
</evidence>
<evidence type="ECO:0000313" key="7">
    <source>
        <dbReference type="Proteomes" id="UP000232323"/>
    </source>
</evidence>
<feature type="coiled-coil region" evidence="2">
    <location>
        <begin position="239"/>
        <end position="273"/>
    </location>
</feature>
<accession>A0A250WWX5</accession>
<feature type="region of interest" description="Disordered" evidence="3">
    <location>
        <begin position="462"/>
        <end position="516"/>
    </location>
</feature>
<sequence length="841" mass="91956">MDFFKNLDKAFDIEKVLENVSSGIDAVDEFPERNKASKKVADVPVTNLSVSRARQAHAAWEAVDLEVRKPEWEQICQQIQSFQGNESNHPTTWEQRARDAEYHLVKVCSLLIGAPDPLPYLDSVANLTSRIIEVEIQNKQLSSAAANASADAQEVQQLVEDHRKLQGEHGELKAQLMNLESELGTAKATATATESIQAALDSRDAEVLHLSGILKAVREEYEKAQSALFEALAVKDQEVSGRQREMDMLLDELERANQRVTELELDKAHFLQRQQQLKEGDLAQEVHGAPFNTKDSFWEHQVRQHSETISSLQQQLETATQVAADVQGRRQLEVQQAANRSAALELQVEQLKGELSRRPEVKYHQEVVQRMEALQMLVDVQLEMEGWTKEHRSAALQGLTMQSTHNVMQERNRKLSSDVSTLKRELSDKQEEATRAQEELKLALDEISRLSGFVKQLEDDLTRSSGVKNSGPAATQLLPGSTSLDMIPPQMPGTPDPGREPGHELPAGGGAAEGSSLDADAGGLLEIVVSQRDRFRQRVMALEVEKGQLMDEVSKTKKQLEDCRADNVTLYEKVRYLERYSQQSASTAVAGGGRAVVLKVDSNGVRQPEASDAKSNRYQCGPLAFEFGTAESTASHHAIDGSSVVGGGAAGGGLSGGVRSRATAGGSKGRSRLAACFPADDAGDEEAGSSSSSSSEVKQARAAYEARVNPFVEFQKTEVESRVRGLQLHDRAVLAGGKLLLGSRFARAFLATYAVLLHLFIMVLMYYAMSPRSHVVEMVDMDMVKQQTTAGAGVLSETLVPSTAIEVSAAGGTVAGKAFRSLMTLSSWHLRGFAQNSHTQP</sequence>
<dbReference type="OrthoDB" id="10257567at2759"/>
<keyword evidence="1 2" id="KW-0175">Coiled coil</keyword>
<comment type="caution">
    <text evidence="6">The sequence shown here is derived from an EMBL/GenBank/DDBJ whole genome shotgun (WGS) entry which is preliminary data.</text>
</comment>
<proteinExistence type="predicted"/>
<evidence type="ECO:0000256" key="4">
    <source>
        <dbReference type="SAM" id="Phobius"/>
    </source>
</evidence>
<keyword evidence="4" id="KW-0472">Membrane</keyword>
<dbReference type="AlphaFoldDB" id="A0A250WWX5"/>
<dbReference type="InterPro" id="IPR012955">
    <property type="entry name" value="CASP_C"/>
</dbReference>
<feature type="transmembrane region" description="Helical" evidence="4">
    <location>
        <begin position="748"/>
        <end position="768"/>
    </location>
</feature>
<dbReference type="PANTHER" id="PTHR14043">
    <property type="entry name" value="CCAAT DISPLACEMENT PROTEIN-RELATED"/>
    <property type="match status" value="1"/>
</dbReference>
<dbReference type="GO" id="GO:0006891">
    <property type="term" value="P:intra-Golgi vesicle-mediated transport"/>
    <property type="evidence" value="ECO:0007669"/>
    <property type="project" value="InterPro"/>
</dbReference>
<name>A0A250WWX5_9CHLO</name>
<protein>
    <recommendedName>
        <fullName evidence="5">CASP C-terminal domain-containing protein</fullName>
    </recommendedName>
</protein>
<evidence type="ECO:0000256" key="3">
    <source>
        <dbReference type="SAM" id="MobiDB-lite"/>
    </source>
</evidence>
<feature type="coiled-coil region" evidence="2">
    <location>
        <begin position="302"/>
        <end position="354"/>
    </location>
</feature>
<feature type="region of interest" description="Disordered" evidence="3">
    <location>
        <begin position="411"/>
        <end position="431"/>
    </location>
</feature>
<reference evidence="6 7" key="1">
    <citation type="submission" date="2017-08" db="EMBL/GenBank/DDBJ databases">
        <title>Acidophilic green algal genome provides insights into adaptation to an acidic environment.</title>
        <authorList>
            <person name="Hirooka S."/>
            <person name="Hirose Y."/>
            <person name="Kanesaki Y."/>
            <person name="Higuchi S."/>
            <person name="Fujiwara T."/>
            <person name="Onuma R."/>
            <person name="Era A."/>
            <person name="Ohbayashi R."/>
            <person name="Uzuka A."/>
            <person name="Nozaki H."/>
            <person name="Yoshikawa H."/>
            <person name="Miyagishima S.Y."/>
        </authorList>
    </citation>
    <scope>NUCLEOTIDE SEQUENCE [LARGE SCALE GENOMIC DNA]</scope>
    <source>
        <strain evidence="6 7">NIES-2499</strain>
    </source>
</reference>
<evidence type="ECO:0000259" key="5">
    <source>
        <dbReference type="Pfam" id="PF08172"/>
    </source>
</evidence>
<feature type="domain" description="CASP C-terminal" evidence="5">
    <location>
        <begin position="686"/>
        <end position="770"/>
    </location>
</feature>
<keyword evidence="4" id="KW-0812">Transmembrane</keyword>
<keyword evidence="7" id="KW-1185">Reference proteome</keyword>
<evidence type="ECO:0000256" key="2">
    <source>
        <dbReference type="SAM" id="Coils"/>
    </source>
</evidence>
<feature type="coiled-coil region" evidence="2">
    <location>
        <begin position="532"/>
        <end position="559"/>
    </location>
</feature>
<keyword evidence="4" id="KW-1133">Transmembrane helix</keyword>
<dbReference type="Pfam" id="PF08172">
    <property type="entry name" value="CASP_C"/>
    <property type="match status" value="2"/>
</dbReference>
<organism evidence="6 7">
    <name type="scientific">Chlamydomonas eustigma</name>
    <dbReference type="NCBI Taxonomy" id="1157962"/>
    <lineage>
        <taxon>Eukaryota</taxon>
        <taxon>Viridiplantae</taxon>
        <taxon>Chlorophyta</taxon>
        <taxon>core chlorophytes</taxon>
        <taxon>Chlorophyceae</taxon>
        <taxon>CS clade</taxon>
        <taxon>Chlamydomonadales</taxon>
        <taxon>Chlamydomonadaceae</taxon>
        <taxon>Chlamydomonas</taxon>
    </lineage>
</organism>
<dbReference type="Proteomes" id="UP000232323">
    <property type="component" value="Unassembled WGS sequence"/>
</dbReference>
<feature type="coiled-coil region" evidence="2">
    <location>
        <begin position="138"/>
        <end position="189"/>
    </location>
</feature>
<dbReference type="STRING" id="1157962.A0A250WWX5"/>
<dbReference type="PANTHER" id="PTHR14043:SF2">
    <property type="entry name" value="HOMEOBOX PROTEIN CUT"/>
    <property type="match status" value="1"/>
</dbReference>
<gene>
    <name evidence="6" type="ORF">CEUSTIGMA_g2721.t1</name>
</gene>
<dbReference type="GO" id="GO:0000139">
    <property type="term" value="C:Golgi membrane"/>
    <property type="evidence" value="ECO:0007669"/>
    <property type="project" value="InterPro"/>
</dbReference>
<feature type="domain" description="CASP C-terminal" evidence="5">
    <location>
        <begin position="436"/>
        <end position="589"/>
    </location>
</feature>
<evidence type="ECO:0000256" key="1">
    <source>
        <dbReference type="ARBA" id="ARBA00023054"/>
    </source>
</evidence>